<evidence type="ECO:0000313" key="2">
    <source>
        <dbReference type="Proteomes" id="UP001165082"/>
    </source>
</evidence>
<comment type="caution">
    <text evidence="1">The sequence shown here is derived from an EMBL/GenBank/DDBJ whole genome shotgun (WGS) entry which is preliminary data.</text>
</comment>
<dbReference type="GO" id="GO:0016020">
    <property type="term" value="C:membrane"/>
    <property type="evidence" value="ECO:0007669"/>
    <property type="project" value="InterPro"/>
</dbReference>
<gene>
    <name evidence="1" type="ORF">TrRE_jg12098</name>
</gene>
<sequence length="115" mass="12276">MTSLPLNPQHKQNKPAVKASDLTASEQLSKFHHLAGGVSNLITATSLKLQKLTSLVKRSSLFSDPGPEIDRYVSEIGSDLKQLNSLVLTCSEFLSSAKGKLDGSSAEHTTVVVEA</sequence>
<reference evidence="1" key="1">
    <citation type="submission" date="2022-07" db="EMBL/GenBank/DDBJ databases">
        <title>Genome analysis of Parmales, a sister group of diatoms, reveals the evolutionary specialization of diatoms from phago-mixotrophs to photoautotrophs.</title>
        <authorList>
            <person name="Ban H."/>
            <person name="Sato S."/>
            <person name="Yoshikawa S."/>
            <person name="Kazumasa Y."/>
            <person name="Nakamura Y."/>
            <person name="Ichinomiya M."/>
            <person name="Saitoh K."/>
            <person name="Sato N."/>
            <person name="Blanc-Mathieu R."/>
            <person name="Endo H."/>
            <person name="Kuwata A."/>
            <person name="Ogata H."/>
        </authorList>
    </citation>
    <scope>NUCLEOTIDE SEQUENCE</scope>
</reference>
<protein>
    <submittedName>
        <fullName evidence="1">Uncharacterized protein</fullName>
    </submittedName>
</protein>
<dbReference type="EMBL" id="BRXZ01008399">
    <property type="protein sequence ID" value="GMI25720.1"/>
    <property type="molecule type" value="Genomic_DNA"/>
</dbReference>
<proteinExistence type="predicted"/>
<dbReference type="GO" id="GO:0016192">
    <property type="term" value="P:vesicle-mediated transport"/>
    <property type="evidence" value="ECO:0007669"/>
    <property type="project" value="InterPro"/>
</dbReference>
<dbReference type="OrthoDB" id="421009at2759"/>
<organism evidence="1 2">
    <name type="scientific">Triparma retinervis</name>
    <dbReference type="NCBI Taxonomy" id="2557542"/>
    <lineage>
        <taxon>Eukaryota</taxon>
        <taxon>Sar</taxon>
        <taxon>Stramenopiles</taxon>
        <taxon>Ochrophyta</taxon>
        <taxon>Bolidophyceae</taxon>
        <taxon>Parmales</taxon>
        <taxon>Triparmaceae</taxon>
        <taxon>Triparma</taxon>
    </lineage>
</organism>
<name>A0A9W7FZH8_9STRA</name>
<dbReference type="Proteomes" id="UP001165082">
    <property type="component" value="Unassembled WGS sequence"/>
</dbReference>
<dbReference type="InterPro" id="IPR010989">
    <property type="entry name" value="SNARE"/>
</dbReference>
<dbReference type="SUPFAM" id="SSF47661">
    <property type="entry name" value="t-snare proteins"/>
    <property type="match status" value="1"/>
</dbReference>
<feature type="non-terminal residue" evidence="1">
    <location>
        <position position="115"/>
    </location>
</feature>
<evidence type="ECO:0000313" key="1">
    <source>
        <dbReference type="EMBL" id="GMI25720.1"/>
    </source>
</evidence>
<keyword evidence="2" id="KW-1185">Reference proteome</keyword>
<accession>A0A9W7FZH8</accession>
<dbReference type="AlphaFoldDB" id="A0A9W7FZH8"/>